<accession>A0ABY8XQR4</accession>
<name>A0ABY8XQR4_9PSEU</name>
<dbReference type="Proteomes" id="UP001227101">
    <property type="component" value="Chromosome"/>
</dbReference>
<sequence>MRLTWTIKHHGWALCSVKDEHTSAEAFASYATDGPEQLTIAIRLVEAAGWRTPEHEGSLLWQSEQPTTALARTVLRAFDTVANDLGEAGYRTLWGCPFPRHELEVLRTAWRAASPTLR</sequence>
<gene>
    <name evidence="1" type="ORF">QP939_04865</name>
</gene>
<keyword evidence="2" id="KW-1185">Reference proteome</keyword>
<evidence type="ECO:0000313" key="1">
    <source>
        <dbReference type="EMBL" id="WIV58010.1"/>
    </source>
</evidence>
<proteinExistence type="predicted"/>
<evidence type="ECO:0000313" key="2">
    <source>
        <dbReference type="Proteomes" id="UP001227101"/>
    </source>
</evidence>
<dbReference type="EMBL" id="CP127173">
    <property type="protein sequence ID" value="WIV58010.1"/>
    <property type="molecule type" value="Genomic_DNA"/>
</dbReference>
<organism evidence="1 2">
    <name type="scientific">Amycolatopsis nalaikhensis</name>
    <dbReference type="NCBI Taxonomy" id="715472"/>
    <lineage>
        <taxon>Bacteria</taxon>
        <taxon>Bacillati</taxon>
        <taxon>Actinomycetota</taxon>
        <taxon>Actinomycetes</taxon>
        <taxon>Pseudonocardiales</taxon>
        <taxon>Pseudonocardiaceae</taxon>
        <taxon>Amycolatopsis</taxon>
    </lineage>
</organism>
<protein>
    <submittedName>
        <fullName evidence="1">Uncharacterized protein</fullName>
    </submittedName>
</protein>
<reference evidence="1 2" key="1">
    <citation type="submission" date="2023-06" db="EMBL/GenBank/DDBJ databases">
        <authorList>
            <person name="Oyuntsetseg B."/>
            <person name="Kim S.B."/>
        </authorList>
    </citation>
    <scope>NUCLEOTIDE SEQUENCE [LARGE SCALE GENOMIC DNA]</scope>
    <source>
        <strain evidence="1 2">2-2</strain>
    </source>
</reference>
<dbReference type="RefSeq" id="WP_285455328.1">
    <property type="nucleotide sequence ID" value="NZ_CP127173.1"/>
</dbReference>